<evidence type="ECO:0000256" key="5">
    <source>
        <dbReference type="ARBA" id="ARBA00022741"/>
    </source>
</evidence>
<dbReference type="PROSITE" id="PS50011">
    <property type="entry name" value="PROTEIN_KINASE_DOM"/>
    <property type="match status" value="1"/>
</dbReference>
<evidence type="ECO:0000256" key="4">
    <source>
        <dbReference type="ARBA" id="ARBA00022679"/>
    </source>
</evidence>
<dbReference type="Proteomes" id="UP000001568">
    <property type="component" value="Chromosome 7"/>
</dbReference>
<dbReference type="RefSeq" id="XP_001419019.1">
    <property type="nucleotide sequence ID" value="XM_001418982.1"/>
</dbReference>
<dbReference type="SMART" id="SM00220">
    <property type="entry name" value="S_TKc"/>
    <property type="match status" value="1"/>
</dbReference>
<evidence type="ECO:0000256" key="12">
    <source>
        <dbReference type="SAM" id="MobiDB-lite"/>
    </source>
</evidence>
<evidence type="ECO:0000256" key="8">
    <source>
        <dbReference type="ARBA" id="ARBA00047811"/>
    </source>
</evidence>
<dbReference type="EC" id="2.7.11.22" evidence="2"/>
<protein>
    <recommendedName>
        <fullName evidence="2">cyclin-dependent kinase</fullName>
        <ecNumber evidence="2">2.7.11.22</ecNumber>
    </recommendedName>
</protein>
<dbReference type="InterPro" id="IPR044093">
    <property type="entry name" value="STKc_CDK10"/>
</dbReference>
<dbReference type="GO" id="GO:0005634">
    <property type="term" value="C:nucleus"/>
    <property type="evidence" value="ECO:0007669"/>
    <property type="project" value="TreeGrafter"/>
</dbReference>
<dbReference type="OrthoDB" id="1732493at2759"/>
<evidence type="ECO:0000256" key="7">
    <source>
        <dbReference type="ARBA" id="ARBA00022840"/>
    </source>
</evidence>
<proteinExistence type="inferred from homology"/>
<dbReference type="FunFam" id="1.10.510.10:FF:000533">
    <property type="entry name" value="cyclin-dependent kinase 10"/>
    <property type="match status" value="1"/>
</dbReference>
<dbReference type="GO" id="GO:0007346">
    <property type="term" value="P:regulation of mitotic cell cycle"/>
    <property type="evidence" value="ECO:0007669"/>
    <property type="project" value="InterPro"/>
</dbReference>
<reference evidence="14 15" key="1">
    <citation type="journal article" date="2007" name="Proc. Natl. Acad. Sci. U.S.A.">
        <title>The tiny eukaryote Ostreococcus provides genomic insights into the paradox of plankton speciation.</title>
        <authorList>
            <person name="Palenik B."/>
            <person name="Grimwood J."/>
            <person name="Aerts A."/>
            <person name="Rouze P."/>
            <person name="Salamov A."/>
            <person name="Putnam N."/>
            <person name="Dupont C."/>
            <person name="Jorgensen R."/>
            <person name="Derelle E."/>
            <person name="Rombauts S."/>
            <person name="Zhou K."/>
            <person name="Otillar R."/>
            <person name="Merchant S.S."/>
            <person name="Podell S."/>
            <person name="Gaasterland T."/>
            <person name="Napoli C."/>
            <person name="Gendler K."/>
            <person name="Manuell A."/>
            <person name="Tai V."/>
            <person name="Vallon O."/>
            <person name="Piganeau G."/>
            <person name="Jancek S."/>
            <person name="Heijde M."/>
            <person name="Jabbari K."/>
            <person name="Bowler C."/>
            <person name="Lohr M."/>
            <person name="Robbens S."/>
            <person name="Werner G."/>
            <person name="Dubchak I."/>
            <person name="Pazour G.J."/>
            <person name="Ren Q."/>
            <person name="Paulsen I."/>
            <person name="Delwiche C."/>
            <person name="Schmutz J."/>
            <person name="Rokhsar D."/>
            <person name="Van de Peer Y."/>
            <person name="Moreau H."/>
            <person name="Grigoriev I.V."/>
        </authorList>
    </citation>
    <scope>NUCLEOTIDE SEQUENCE [LARGE SCALE GENOMIC DNA]</scope>
    <source>
        <strain evidence="14 15">CCE9901</strain>
    </source>
</reference>
<evidence type="ECO:0000256" key="6">
    <source>
        <dbReference type="ARBA" id="ARBA00022777"/>
    </source>
</evidence>
<dbReference type="GeneID" id="5003016"/>
<dbReference type="KEGG" id="olu:OSTLU_32826"/>
<evidence type="ECO:0000259" key="13">
    <source>
        <dbReference type="PROSITE" id="PS50011"/>
    </source>
</evidence>
<dbReference type="PANTHER" id="PTHR24056:SF508">
    <property type="entry name" value="CYCLIN-DEPENDENT KINASE 10"/>
    <property type="match status" value="1"/>
</dbReference>
<dbReference type="InterPro" id="IPR017441">
    <property type="entry name" value="Protein_kinase_ATP_BS"/>
</dbReference>
<evidence type="ECO:0000256" key="2">
    <source>
        <dbReference type="ARBA" id="ARBA00012425"/>
    </source>
</evidence>
<dbReference type="eggNOG" id="KOG0663">
    <property type="taxonomic scope" value="Eukaryota"/>
</dbReference>
<keyword evidence="3 11" id="KW-0723">Serine/threonine-protein kinase</keyword>
<evidence type="ECO:0000256" key="3">
    <source>
        <dbReference type="ARBA" id="ARBA00022527"/>
    </source>
</evidence>
<evidence type="ECO:0000256" key="1">
    <source>
        <dbReference type="ARBA" id="ARBA00006485"/>
    </source>
</evidence>
<evidence type="ECO:0000256" key="10">
    <source>
        <dbReference type="PROSITE-ProRule" id="PRU10141"/>
    </source>
</evidence>
<dbReference type="GO" id="GO:0004693">
    <property type="term" value="F:cyclin-dependent protein serine/threonine kinase activity"/>
    <property type="evidence" value="ECO:0007669"/>
    <property type="project" value="UniProtKB-EC"/>
</dbReference>
<gene>
    <name evidence="14" type="ORF">OSTLU_32826</name>
</gene>
<sequence length="355" mass="40061">MGADDDGDARDGDARAALATLTNYEKLGRIGEGTYGVVYKGRCKTTGDVVALKKVRMDRERDGMPLTSLREVRILQRVRHENVVRLLRVIQGDALNNVFLVFEYCEHDLARLIDNVKTTLTTSEVKSLMTQTLRAVEYLHERFIFHRDLKLSNLLLNQRGELKLCDFGLARTFEPIDRGSYTPKVVTLWYRAPELLFGCDTYTSAIDMWAVGCIFAEFLKHEPLFPGSTEIEQLNMICALLGSPNSHIWPGWDALPHARKFKLPEQPYNFLEINFPKLSAAGVNLLDVLLTFDPEKRGTATEALAHPFFQESPPPKPPAEMPTYPSTHSAPERGAERRNAKRSRGALDERIGAVF</sequence>
<dbReference type="OMA" id="TEPGHAM"/>
<keyword evidence="15" id="KW-1185">Reference proteome</keyword>
<dbReference type="Pfam" id="PF00069">
    <property type="entry name" value="Pkinase"/>
    <property type="match status" value="1"/>
</dbReference>
<keyword evidence="4" id="KW-0808">Transferase</keyword>
<organism evidence="14 15">
    <name type="scientific">Ostreococcus lucimarinus (strain CCE9901)</name>
    <dbReference type="NCBI Taxonomy" id="436017"/>
    <lineage>
        <taxon>Eukaryota</taxon>
        <taxon>Viridiplantae</taxon>
        <taxon>Chlorophyta</taxon>
        <taxon>Mamiellophyceae</taxon>
        <taxon>Mamiellales</taxon>
        <taxon>Bathycoccaceae</taxon>
        <taxon>Ostreococcus</taxon>
    </lineage>
</organism>
<comment type="similarity">
    <text evidence="1">Belongs to the protein kinase superfamily. CMGC Ser/Thr protein kinase family. CDC2/CDKX subfamily.</text>
</comment>
<dbReference type="Gramene" id="ABO97312">
    <property type="protein sequence ID" value="ABO97312"/>
    <property type="gene ID" value="OSTLU_32826"/>
</dbReference>
<dbReference type="STRING" id="436017.A4S0Q4"/>
<evidence type="ECO:0000256" key="9">
    <source>
        <dbReference type="ARBA" id="ARBA00048367"/>
    </source>
</evidence>
<dbReference type="Gene3D" id="3.30.200.20">
    <property type="entry name" value="Phosphorylase Kinase, domain 1"/>
    <property type="match status" value="1"/>
</dbReference>
<dbReference type="InterPro" id="IPR011009">
    <property type="entry name" value="Kinase-like_dom_sf"/>
</dbReference>
<name>A4S0Q4_OSTLU</name>
<dbReference type="SUPFAM" id="SSF56112">
    <property type="entry name" value="Protein kinase-like (PK-like)"/>
    <property type="match status" value="1"/>
</dbReference>
<keyword evidence="5 10" id="KW-0547">Nucleotide-binding</keyword>
<feature type="domain" description="Protein kinase" evidence="13">
    <location>
        <begin position="24"/>
        <end position="309"/>
    </location>
</feature>
<comment type="catalytic activity">
    <reaction evidence="8">
        <text>L-threonyl-[protein] + ATP = O-phospho-L-threonyl-[protein] + ADP + H(+)</text>
        <dbReference type="Rhea" id="RHEA:46608"/>
        <dbReference type="Rhea" id="RHEA-COMP:11060"/>
        <dbReference type="Rhea" id="RHEA-COMP:11605"/>
        <dbReference type="ChEBI" id="CHEBI:15378"/>
        <dbReference type="ChEBI" id="CHEBI:30013"/>
        <dbReference type="ChEBI" id="CHEBI:30616"/>
        <dbReference type="ChEBI" id="CHEBI:61977"/>
        <dbReference type="ChEBI" id="CHEBI:456216"/>
        <dbReference type="EC" id="2.7.11.22"/>
    </reaction>
</comment>
<dbReference type="GO" id="GO:0005524">
    <property type="term" value="F:ATP binding"/>
    <property type="evidence" value="ECO:0007669"/>
    <property type="project" value="UniProtKB-UniRule"/>
</dbReference>
<dbReference type="InterPro" id="IPR050108">
    <property type="entry name" value="CDK"/>
</dbReference>
<dbReference type="InterPro" id="IPR000719">
    <property type="entry name" value="Prot_kinase_dom"/>
</dbReference>
<dbReference type="CDD" id="cd07845">
    <property type="entry name" value="STKc_CDK10"/>
    <property type="match status" value="1"/>
</dbReference>
<dbReference type="PANTHER" id="PTHR24056">
    <property type="entry name" value="CELL DIVISION PROTEIN KINASE"/>
    <property type="match status" value="1"/>
</dbReference>
<accession>A4S0Q4</accession>
<comment type="catalytic activity">
    <reaction evidence="9">
        <text>L-seryl-[protein] + ATP = O-phospho-L-seryl-[protein] + ADP + H(+)</text>
        <dbReference type="Rhea" id="RHEA:17989"/>
        <dbReference type="Rhea" id="RHEA-COMP:9863"/>
        <dbReference type="Rhea" id="RHEA-COMP:11604"/>
        <dbReference type="ChEBI" id="CHEBI:15378"/>
        <dbReference type="ChEBI" id="CHEBI:29999"/>
        <dbReference type="ChEBI" id="CHEBI:30616"/>
        <dbReference type="ChEBI" id="CHEBI:83421"/>
        <dbReference type="ChEBI" id="CHEBI:456216"/>
        <dbReference type="EC" id="2.7.11.22"/>
    </reaction>
</comment>
<feature type="binding site" evidence="10">
    <location>
        <position position="53"/>
    </location>
    <ligand>
        <name>ATP</name>
        <dbReference type="ChEBI" id="CHEBI:30616"/>
    </ligand>
</feature>
<keyword evidence="7 10" id="KW-0067">ATP-binding</keyword>
<evidence type="ECO:0000313" key="14">
    <source>
        <dbReference type="EMBL" id="ABO97312.1"/>
    </source>
</evidence>
<dbReference type="Gene3D" id="1.10.510.10">
    <property type="entry name" value="Transferase(Phosphotransferase) domain 1"/>
    <property type="match status" value="1"/>
</dbReference>
<keyword evidence="6" id="KW-0418">Kinase</keyword>
<dbReference type="PROSITE" id="PS00108">
    <property type="entry name" value="PROTEIN_KINASE_ST"/>
    <property type="match status" value="1"/>
</dbReference>
<dbReference type="PROSITE" id="PS00107">
    <property type="entry name" value="PROTEIN_KINASE_ATP"/>
    <property type="match status" value="1"/>
</dbReference>
<evidence type="ECO:0000313" key="15">
    <source>
        <dbReference type="Proteomes" id="UP000001568"/>
    </source>
</evidence>
<dbReference type="AlphaFoldDB" id="A4S0Q4"/>
<dbReference type="HOGENOM" id="CLU_000288_181_1_1"/>
<feature type="region of interest" description="Disordered" evidence="12">
    <location>
        <begin position="307"/>
        <end position="355"/>
    </location>
</feature>
<dbReference type="EMBL" id="CP000587">
    <property type="protein sequence ID" value="ABO97312.1"/>
    <property type="molecule type" value="Genomic_DNA"/>
</dbReference>
<dbReference type="FunFam" id="3.30.200.20:FF:000375">
    <property type="entry name" value="Cell division related protein kinase 2"/>
    <property type="match status" value="1"/>
</dbReference>
<evidence type="ECO:0000256" key="11">
    <source>
        <dbReference type="RuleBase" id="RU000304"/>
    </source>
</evidence>
<dbReference type="InterPro" id="IPR008271">
    <property type="entry name" value="Ser/Thr_kinase_AS"/>
</dbReference>
<feature type="compositionally biased region" description="Basic and acidic residues" evidence="12">
    <location>
        <begin position="345"/>
        <end position="355"/>
    </location>
</feature>